<name>A0A133KYU1_HEYCO</name>
<reference evidence="2" key="1">
    <citation type="submission" date="2016-01" db="EMBL/GenBank/DDBJ databases">
        <authorList>
            <person name="Mitreva M."/>
            <person name="Pepin K.H."/>
            <person name="Mihindukulasuriya K.A."/>
            <person name="Fulton R."/>
            <person name="Fronick C."/>
            <person name="O'Laughlin M."/>
            <person name="Miner T."/>
            <person name="Herter B."/>
            <person name="Rosa B.A."/>
            <person name="Cordes M."/>
            <person name="Tomlinson C."/>
            <person name="Wollam A."/>
            <person name="Palsikar V.B."/>
            <person name="Mardis E.R."/>
            <person name="Wilson R.K."/>
        </authorList>
    </citation>
    <scope>NUCLEOTIDE SEQUENCE [LARGE SCALE GENOMIC DNA]</scope>
    <source>
        <strain evidence="2">GED7749B</strain>
    </source>
</reference>
<evidence type="ECO:0000313" key="1">
    <source>
        <dbReference type="EMBL" id="KWZ84849.1"/>
    </source>
</evidence>
<evidence type="ECO:0000313" key="2">
    <source>
        <dbReference type="Proteomes" id="UP000070376"/>
    </source>
</evidence>
<dbReference type="EMBL" id="LRPN01000025">
    <property type="protein sequence ID" value="KWZ84849.1"/>
    <property type="molecule type" value="Genomic_DNA"/>
</dbReference>
<proteinExistence type="predicted"/>
<organism evidence="1 2">
    <name type="scientific">Heyndrickxia coagulans</name>
    <name type="common">Weizmannia coagulans</name>
    <dbReference type="NCBI Taxonomy" id="1398"/>
    <lineage>
        <taxon>Bacteria</taxon>
        <taxon>Bacillati</taxon>
        <taxon>Bacillota</taxon>
        <taxon>Bacilli</taxon>
        <taxon>Bacillales</taxon>
        <taxon>Bacillaceae</taxon>
        <taxon>Heyndrickxia</taxon>
    </lineage>
</organism>
<sequence>MPARPPFLEPLWYKAKAVPTHTAAENVPFCGQGARRTLLLVDFFSKKLYDNSVDV</sequence>
<protein>
    <submittedName>
        <fullName evidence="1">Uncharacterized protein</fullName>
    </submittedName>
</protein>
<dbReference type="Proteomes" id="UP000070376">
    <property type="component" value="Unassembled WGS sequence"/>
</dbReference>
<accession>A0A133KYU1</accession>
<dbReference type="AlphaFoldDB" id="A0A133KYU1"/>
<dbReference type="PATRIC" id="fig|1398.22.peg.680"/>
<comment type="caution">
    <text evidence="1">The sequence shown here is derived from an EMBL/GenBank/DDBJ whole genome shotgun (WGS) entry which is preliminary data.</text>
</comment>
<gene>
    <name evidence="1" type="ORF">HMPREF3213_00680</name>
</gene>